<sequence length="127" mass="14213">MGLKEPRNNNEWTRLMNSFKYAFEGIRQTLLSERNFQIHTVAACVVIIFAAVYQISFHEWLIVLILIGGMLALELMNTAVEHIVDMVSPKHHPLAKAAKDASAAAVCVFAIISCMIGLLIFIPKIFL</sequence>
<proteinExistence type="inferred from homology"/>
<feature type="transmembrane region" description="Helical" evidence="19">
    <location>
        <begin position="36"/>
        <end position="55"/>
    </location>
</feature>
<evidence type="ECO:0000313" key="21">
    <source>
        <dbReference type="Proteomes" id="UP000067625"/>
    </source>
</evidence>
<evidence type="ECO:0000256" key="13">
    <source>
        <dbReference type="ARBA" id="ARBA00023209"/>
    </source>
</evidence>
<dbReference type="PROSITE" id="PS01069">
    <property type="entry name" value="DAGK_PROKAR"/>
    <property type="match status" value="1"/>
</dbReference>
<dbReference type="OrthoDB" id="9789934at2"/>
<keyword evidence="21" id="KW-1185">Reference proteome</keyword>
<dbReference type="RefSeq" id="WP_053603424.1">
    <property type="nucleotide sequence ID" value="NZ_CP012600.1"/>
</dbReference>
<feature type="active site" description="Proton acceptor" evidence="15">
    <location>
        <position position="74"/>
    </location>
</feature>
<dbReference type="Pfam" id="PF01219">
    <property type="entry name" value="DAGK_prokar"/>
    <property type="match status" value="1"/>
</dbReference>
<feature type="binding site" evidence="16">
    <location>
        <position position="74"/>
    </location>
    <ligand>
        <name>substrate</name>
    </ligand>
</feature>
<reference evidence="20 21" key="2">
    <citation type="journal article" date="2016" name="Int. J. Syst. Evol. Microbiol.">
        <title>Bacillus gobiensis sp. nov., isolated from a soil sample.</title>
        <authorList>
            <person name="Liu B."/>
            <person name="Liu G.H."/>
            <person name="Cetin S."/>
            <person name="Schumann P."/>
            <person name="Pan Z.Z."/>
            <person name="Chen Q.Q."/>
        </authorList>
    </citation>
    <scope>NUCLEOTIDE SEQUENCE [LARGE SCALE GENOMIC DNA]</scope>
    <source>
        <strain evidence="20 21">FJAT-4402</strain>
    </source>
</reference>
<evidence type="ECO:0000256" key="6">
    <source>
        <dbReference type="ARBA" id="ARBA00022692"/>
    </source>
</evidence>
<evidence type="ECO:0000256" key="1">
    <source>
        <dbReference type="ARBA" id="ARBA00004651"/>
    </source>
</evidence>
<accession>A0A0M4FX94</accession>
<evidence type="ECO:0000256" key="3">
    <source>
        <dbReference type="ARBA" id="ARBA00022475"/>
    </source>
</evidence>
<comment type="similarity">
    <text evidence="2">Belongs to the bacterial diacylglycerol kinase family.</text>
</comment>
<gene>
    <name evidence="20" type="ORF">AM592_08625</name>
</gene>
<feature type="binding site" evidence="18">
    <location>
        <position position="81"/>
    </location>
    <ligand>
        <name>a divalent metal cation</name>
        <dbReference type="ChEBI" id="CHEBI:60240"/>
    </ligand>
</feature>
<dbReference type="PANTHER" id="PTHR34299">
    <property type="entry name" value="DIACYLGLYCEROL KINASE"/>
    <property type="match status" value="1"/>
</dbReference>
<dbReference type="Proteomes" id="UP000067625">
    <property type="component" value="Chromosome"/>
</dbReference>
<keyword evidence="13" id="KW-0594">Phospholipid biosynthesis</keyword>
<feature type="binding site" evidence="17">
    <location>
        <position position="14"/>
    </location>
    <ligand>
        <name>ATP</name>
        <dbReference type="ChEBI" id="CHEBI:30616"/>
    </ligand>
</feature>
<evidence type="ECO:0000256" key="2">
    <source>
        <dbReference type="ARBA" id="ARBA00005967"/>
    </source>
</evidence>
<evidence type="ECO:0000256" key="19">
    <source>
        <dbReference type="SAM" id="Phobius"/>
    </source>
</evidence>
<keyword evidence="18" id="KW-0479">Metal-binding</keyword>
<dbReference type="Gene3D" id="1.10.287.3610">
    <property type="match status" value="1"/>
</dbReference>
<feature type="binding site" evidence="16">
    <location>
        <position position="14"/>
    </location>
    <ligand>
        <name>substrate</name>
    </ligand>
</feature>
<keyword evidence="9 17" id="KW-0067">ATP-binding</keyword>
<dbReference type="InterPro" id="IPR036945">
    <property type="entry name" value="DAGK_sf"/>
</dbReference>
<evidence type="ECO:0000256" key="7">
    <source>
        <dbReference type="ARBA" id="ARBA00022741"/>
    </source>
</evidence>
<keyword evidence="4" id="KW-0444">Lipid biosynthesis</keyword>
<name>A0A0M4FX94_9BACI</name>
<dbReference type="InterPro" id="IPR033717">
    <property type="entry name" value="UDPK"/>
</dbReference>
<evidence type="ECO:0000256" key="18">
    <source>
        <dbReference type="PIRSR" id="PIRSR600829-4"/>
    </source>
</evidence>
<feature type="binding site" evidence="17">
    <location>
        <begin position="99"/>
        <end position="100"/>
    </location>
    <ligand>
        <name>ATP</name>
        <dbReference type="ChEBI" id="CHEBI:30616"/>
    </ligand>
</feature>
<comment type="subcellular location">
    <subcellularLocation>
        <location evidence="1">Cell membrane</location>
        <topology evidence="1">Multi-pass membrane protein</topology>
    </subcellularLocation>
</comment>
<evidence type="ECO:0000256" key="8">
    <source>
        <dbReference type="ARBA" id="ARBA00022777"/>
    </source>
</evidence>
<reference evidence="21" key="1">
    <citation type="submission" date="2015-08" db="EMBL/GenBank/DDBJ databases">
        <title>Genome sequencing project for genomic taxonomy and phylogenomics of Bacillus-like bacteria.</title>
        <authorList>
            <person name="Liu B."/>
            <person name="Wang J."/>
            <person name="Zhu Y."/>
            <person name="Liu G."/>
            <person name="Chen Q."/>
            <person name="Chen Z."/>
            <person name="Lan J."/>
            <person name="Che J."/>
            <person name="Ge C."/>
            <person name="Shi H."/>
            <person name="Pan Z."/>
            <person name="Liu X."/>
        </authorList>
    </citation>
    <scope>NUCLEOTIDE SEQUENCE [LARGE SCALE GENOMIC DNA]</scope>
    <source>
        <strain evidence="21">FJAT-4402</strain>
    </source>
</reference>
<dbReference type="InterPro" id="IPR000829">
    <property type="entry name" value="DAGK"/>
</dbReference>
<keyword evidence="11" id="KW-0443">Lipid metabolism</keyword>
<feature type="binding site" evidence="17">
    <location>
        <position position="33"/>
    </location>
    <ligand>
        <name>ATP</name>
        <dbReference type="ChEBI" id="CHEBI:30616"/>
    </ligand>
</feature>
<feature type="transmembrane region" description="Helical" evidence="19">
    <location>
        <begin position="61"/>
        <end position="80"/>
    </location>
</feature>
<evidence type="ECO:0000256" key="5">
    <source>
        <dbReference type="ARBA" id="ARBA00022679"/>
    </source>
</evidence>
<dbReference type="GO" id="GO:0046872">
    <property type="term" value="F:metal ion binding"/>
    <property type="evidence" value="ECO:0007669"/>
    <property type="project" value="UniProtKB-KW"/>
</dbReference>
<keyword evidence="14" id="KW-1208">Phospholipid metabolism</keyword>
<organism evidence="20 21">
    <name type="scientific">Bacillus gobiensis</name>
    <dbReference type="NCBI Taxonomy" id="1441095"/>
    <lineage>
        <taxon>Bacteria</taxon>
        <taxon>Bacillati</taxon>
        <taxon>Bacillota</taxon>
        <taxon>Bacilli</taxon>
        <taxon>Bacillales</taxon>
        <taxon>Bacillaceae</taxon>
        <taxon>Bacillus</taxon>
    </lineage>
</organism>
<evidence type="ECO:0000256" key="14">
    <source>
        <dbReference type="ARBA" id="ARBA00023264"/>
    </source>
</evidence>
<feature type="binding site" evidence="17">
    <location>
        <position position="81"/>
    </location>
    <ligand>
        <name>ATP</name>
        <dbReference type="ChEBI" id="CHEBI:30616"/>
    </ligand>
</feature>
<dbReference type="GO" id="GO:0016301">
    <property type="term" value="F:kinase activity"/>
    <property type="evidence" value="ECO:0007669"/>
    <property type="project" value="UniProtKB-KW"/>
</dbReference>
<evidence type="ECO:0000256" key="17">
    <source>
        <dbReference type="PIRSR" id="PIRSR600829-3"/>
    </source>
</evidence>
<keyword evidence="12 19" id="KW-0472">Membrane</keyword>
<evidence type="ECO:0000256" key="11">
    <source>
        <dbReference type="ARBA" id="ARBA00023098"/>
    </source>
</evidence>
<keyword evidence="18" id="KW-0460">Magnesium</keyword>
<keyword evidence="3" id="KW-1003">Cell membrane</keyword>
<evidence type="ECO:0000256" key="10">
    <source>
        <dbReference type="ARBA" id="ARBA00022989"/>
    </source>
</evidence>
<dbReference type="STRING" id="1441095.AM592_08625"/>
<keyword evidence="8 20" id="KW-0418">Kinase</keyword>
<dbReference type="EMBL" id="CP012600">
    <property type="protein sequence ID" value="ALC81663.1"/>
    <property type="molecule type" value="Genomic_DNA"/>
</dbReference>
<evidence type="ECO:0000256" key="4">
    <source>
        <dbReference type="ARBA" id="ARBA00022516"/>
    </source>
</evidence>
<keyword evidence="7 17" id="KW-0547">Nucleotide-binding</keyword>
<dbReference type="AlphaFoldDB" id="A0A0M4FX94"/>
<keyword evidence="5" id="KW-0808">Transferase</keyword>
<feature type="binding site" evidence="17">
    <location>
        <position position="21"/>
    </location>
    <ligand>
        <name>ATP</name>
        <dbReference type="ChEBI" id="CHEBI:30616"/>
    </ligand>
</feature>
<evidence type="ECO:0000256" key="15">
    <source>
        <dbReference type="PIRSR" id="PIRSR600829-1"/>
    </source>
</evidence>
<feature type="binding site" evidence="18">
    <location>
        <position position="33"/>
    </location>
    <ligand>
        <name>a divalent metal cation</name>
        <dbReference type="ChEBI" id="CHEBI:60240"/>
    </ligand>
</feature>
<feature type="transmembrane region" description="Helical" evidence="19">
    <location>
        <begin position="101"/>
        <end position="122"/>
    </location>
</feature>
<evidence type="ECO:0000256" key="12">
    <source>
        <dbReference type="ARBA" id="ARBA00023136"/>
    </source>
</evidence>
<keyword evidence="10 19" id="KW-1133">Transmembrane helix</keyword>
<dbReference type="GO" id="GO:0005524">
    <property type="term" value="F:ATP binding"/>
    <property type="evidence" value="ECO:0007669"/>
    <property type="project" value="UniProtKB-KW"/>
</dbReference>
<dbReference type="GO" id="GO:0005886">
    <property type="term" value="C:plasma membrane"/>
    <property type="evidence" value="ECO:0007669"/>
    <property type="project" value="UniProtKB-SubCell"/>
</dbReference>
<dbReference type="PATRIC" id="fig|1441095.3.peg.1894"/>
<keyword evidence="6 19" id="KW-0812">Transmembrane</keyword>
<evidence type="ECO:0000256" key="9">
    <source>
        <dbReference type="ARBA" id="ARBA00022840"/>
    </source>
</evidence>
<comment type="cofactor">
    <cofactor evidence="18">
        <name>Mg(2+)</name>
        <dbReference type="ChEBI" id="CHEBI:18420"/>
    </cofactor>
    <text evidence="18">Mn(2+), Zn(2+), Cd(2+) and Co(2+) support activity to lesser extents.</text>
</comment>
<dbReference type="GO" id="GO:0008654">
    <property type="term" value="P:phospholipid biosynthetic process"/>
    <property type="evidence" value="ECO:0007669"/>
    <property type="project" value="UniProtKB-KW"/>
</dbReference>
<evidence type="ECO:0000313" key="20">
    <source>
        <dbReference type="EMBL" id="ALC81663.1"/>
    </source>
</evidence>
<dbReference type="CDD" id="cd14265">
    <property type="entry name" value="UDPK_IM_like"/>
    <property type="match status" value="1"/>
</dbReference>
<evidence type="ECO:0000256" key="16">
    <source>
        <dbReference type="PIRSR" id="PIRSR600829-2"/>
    </source>
</evidence>
<protein>
    <submittedName>
        <fullName evidence="20">UDP kinase</fullName>
    </submittedName>
</protein>
<dbReference type="PANTHER" id="PTHR34299:SF1">
    <property type="entry name" value="DIACYLGLYCEROL KINASE"/>
    <property type="match status" value="1"/>
</dbReference>